<dbReference type="PROSITE" id="PS00196">
    <property type="entry name" value="COPPER_BLUE"/>
    <property type="match status" value="1"/>
</dbReference>
<keyword evidence="1" id="KW-0479">Metal-binding</keyword>
<dbReference type="PROSITE" id="PS51485">
    <property type="entry name" value="PHYTOCYANIN"/>
    <property type="match status" value="1"/>
</dbReference>
<keyword evidence="6" id="KW-0732">Signal</keyword>
<evidence type="ECO:0000259" key="7">
    <source>
        <dbReference type="PROSITE" id="PS51485"/>
    </source>
</evidence>
<evidence type="ECO:0000256" key="6">
    <source>
        <dbReference type="SAM" id="SignalP"/>
    </source>
</evidence>
<dbReference type="SUPFAM" id="SSF49503">
    <property type="entry name" value="Cupredoxins"/>
    <property type="match status" value="1"/>
</dbReference>
<reference evidence="8 9" key="1">
    <citation type="journal article" date="2019" name="Plant Biotechnol. J.">
        <title>The red bayberry genome and genetic basis of sex determination.</title>
        <authorList>
            <person name="Jia H.M."/>
            <person name="Jia H.J."/>
            <person name="Cai Q.L."/>
            <person name="Wang Y."/>
            <person name="Zhao H.B."/>
            <person name="Yang W.F."/>
            <person name="Wang G.Y."/>
            <person name="Li Y.H."/>
            <person name="Zhan D.L."/>
            <person name="Shen Y.T."/>
            <person name="Niu Q.F."/>
            <person name="Chang L."/>
            <person name="Qiu J."/>
            <person name="Zhao L."/>
            <person name="Xie H.B."/>
            <person name="Fu W.Y."/>
            <person name="Jin J."/>
            <person name="Li X.W."/>
            <person name="Jiao Y."/>
            <person name="Zhou C.C."/>
            <person name="Tu T."/>
            <person name="Chai C.Y."/>
            <person name="Gao J.L."/>
            <person name="Fan L.J."/>
            <person name="van de Weg E."/>
            <person name="Wang J.Y."/>
            <person name="Gao Z.S."/>
        </authorList>
    </citation>
    <scope>NUCLEOTIDE SEQUENCE [LARGE SCALE GENOMIC DNA]</scope>
    <source>
        <tissue evidence="8">Leaves</tissue>
    </source>
</reference>
<dbReference type="PANTHER" id="PTHR33021">
    <property type="entry name" value="BLUE COPPER PROTEIN"/>
    <property type="match status" value="1"/>
</dbReference>
<evidence type="ECO:0000256" key="3">
    <source>
        <dbReference type="ARBA" id="ARBA00023157"/>
    </source>
</evidence>
<feature type="chain" id="PRO_5025461895" evidence="6">
    <location>
        <begin position="25"/>
        <end position="217"/>
    </location>
</feature>
<dbReference type="InterPro" id="IPR028871">
    <property type="entry name" value="BlueCu_1_BS"/>
</dbReference>
<dbReference type="GO" id="GO:0005886">
    <property type="term" value="C:plasma membrane"/>
    <property type="evidence" value="ECO:0007669"/>
    <property type="project" value="TreeGrafter"/>
</dbReference>
<organism evidence="8 9">
    <name type="scientific">Morella rubra</name>
    <name type="common">Chinese bayberry</name>
    <dbReference type="NCBI Taxonomy" id="262757"/>
    <lineage>
        <taxon>Eukaryota</taxon>
        <taxon>Viridiplantae</taxon>
        <taxon>Streptophyta</taxon>
        <taxon>Embryophyta</taxon>
        <taxon>Tracheophyta</taxon>
        <taxon>Spermatophyta</taxon>
        <taxon>Magnoliopsida</taxon>
        <taxon>eudicotyledons</taxon>
        <taxon>Gunneridae</taxon>
        <taxon>Pentapetalae</taxon>
        <taxon>rosids</taxon>
        <taxon>fabids</taxon>
        <taxon>Fagales</taxon>
        <taxon>Myricaceae</taxon>
        <taxon>Morella</taxon>
    </lineage>
</organism>
<dbReference type="GO" id="GO:0009055">
    <property type="term" value="F:electron transfer activity"/>
    <property type="evidence" value="ECO:0007669"/>
    <property type="project" value="InterPro"/>
</dbReference>
<protein>
    <submittedName>
        <fullName evidence="8">Blue copper protein</fullName>
    </submittedName>
</protein>
<sequence>MEKLMSVVVVFGVVAAVLLHCAAAQTVHVVGDSLGWTVPQGGAAVYQTWAANNKFMIGDILMFNFAVGEHDVLQVSKESFDSCSSANPIGNTITGGPANITLSNAGDHYYICTIGQHCKAGQKLMVTVSSSPGAAPPTSSPPPSTAQTPPATPSPTSGTSPDCTPNPSSSPAPSSDKAGGPTGQTPPETPPPPSSSSSGVIASFLVSLLSVAIGFLF</sequence>
<dbReference type="Proteomes" id="UP000516437">
    <property type="component" value="Chromosome 3"/>
</dbReference>
<feature type="domain" description="Phytocyanin" evidence="7">
    <location>
        <begin position="26"/>
        <end position="130"/>
    </location>
</feature>
<dbReference type="EMBL" id="RXIC02000021">
    <property type="protein sequence ID" value="KAB1218705.1"/>
    <property type="molecule type" value="Genomic_DNA"/>
</dbReference>
<evidence type="ECO:0000313" key="8">
    <source>
        <dbReference type="EMBL" id="KAB1218705.1"/>
    </source>
</evidence>
<gene>
    <name evidence="8" type="ORF">CJ030_MR3G026585</name>
</gene>
<accession>A0A6A1W0U4</accession>
<dbReference type="OrthoDB" id="5421909at2759"/>
<dbReference type="AlphaFoldDB" id="A0A6A1W0U4"/>
<evidence type="ECO:0000256" key="2">
    <source>
        <dbReference type="ARBA" id="ARBA00023008"/>
    </source>
</evidence>
<feature type="compositionally biased region" description="Low complexity" evidence="5">
    <location>
        <begin position="145"/>
        <end position="175"/>
    </location>
</feature>
<dbReference type="PANTHER" id="PTHR33021:SF189">
    <property type="entry name" value="CUCUMBER PEELING CUPREDOXIN-LIKE"/>
    <property type="match status" value="1"/>
</dbReference>
<name>A0A6A1W0U4_9ROSI</name>
<dbReference type="InterPro" id="IPR039391">
    <property type="entry name" value="Phytocyanin-like"/>
</dbReference>
<comment type="caution">
    <text evidence="8">The sequence shown here is derived from an EMBL/GenBank/DDBJ whole genome shotgun (WGS) entry which is preliminary data.</text>
</comment>
<evidence type="ECO:0000256" key="1">
    <source>
        <dbReference type="ARBA" id="ARBA00022723"/>
    </source>
</evidence>
<dbReference type="FunFam" id="2.60.40.420:FF:000034">
    <property type="entry name" value="Cupredoxin superfamily protein"/>
    <property type="match status" value="1"/>
</dbReference>
<keyword evidence="9" id="KW-1185">Reference proteome</keyword>
<dbReference type="Gene3D" id="2.60.40.420">
    <property type="entry name" value="Cupredoxins - blue copper proteins"/>
    <property type="match status" value="1"/>
</dbReference>
<evidence type="ECO:0000256" key="5">
    <source>
        <dbReference type="SAM" id="MobiDB-lite"/>
    </source>
</evidence>
<keyword evidence="4" id="KW-0325">Glycoprotein</keyword>
<keyword evidence="2" id="KW-0186">Copper</keyword>
<dbReference type="Pfam" id="PF02298">
    <property type="entry name" value="Cu_bind_like"/>
    <property type="match status" value="1"/>
</dbReference>
<dbReference type="GO" id="GO:0046872">
    <property type="term" value="F:metal ion binding"/>
    <property type="evidence" value="ECO:0007669"/>
    <property type="project" value="UniProtKB-KW"/>
</dbReference>
<evidence type="ECO:0000256" key="4">
    <source>
        <dbReference type="ARBA" id="ARBA00023180"/>
    </source>
</evidence>
<feature type="compositionally biased region" description="Pro residues" evidence="5">
    <location>
        <begin position="134"/>
        <end position="144"/>
    </location>
</feature>
<evidence type="ECO:0000313" key="9">
    <source>
        <dbReference type="Proteomes" id="UP000516437"/>
    </source>
</evidence>
<dbReference type="InterPro" id="IPR003245">
    <property type="entry name" value="Phytocyanin_dom"/>
</dbReference>
<dbReference type="InterPro" id="IPR008972">
    <property type="entry name" value="Cupredoxin"/>
</dbReference>
<proteinExistence type="predicted"/>
<feature type="signal peptide" evidence="6">
    <location>
        <begin position="1"/>
        <end position="24"/>
    </location>
</feature>
<keyword evidence="3" id="KW-1015">Disulfide bond</keyword>
<feature type="region of interest" description="Disordered" evidence="5">
    <location>
        <begin position="129"/>
        <end position="199"/>
    </location>
</feature>